<dbReference type="AlphaFoldDB" id="A0A074ZN84"/>
<dbReference type="Proteomes" id="UP000054324">
    <property type="component" value="Unassembled WGS sequence"/>
</dbReference>
<organism evidence="2 3">
    <name type="scientific">Opisthorchis viverrini</name>
    <name type="common">Southeast Asian liver fluke</name>
    <dbReference type="NCBI Taxonomy" id="6198"/>
    <lineage>
        <taxon>Eukaryota</taxon>
        <taxon>Metazoa</taxon>
        <taxon>Spiralia</taxon>
        <taxon>Lophotrochozoa</taxon>
        <taxon>Platyhelminthes</taxon>
        <taxon>Trematoda</taxon>
        <taxon>Digenea</taxon>
        <taxon>Opisthorchiida</taxon>
        <taxon>Opisthorchiata</taxon>
        <taxon>Opisthorchiidae</taxon>
        <taxon>Opisthorchis</taxon>
    </lineage>
</organism>
<feature type="compositionally biased region" description="Basic and acidic residues" evidence="1">
    <location>
        <begin position="1"/>
        <end position="18"/>
    </location>
</feature>
<name>A0A074ZN84_OPIVI</name>
<evidence type="ECO:0000256" key="1">
    <source>
        <dbReference type="SAM" id="MobiDB-lite"/>
    </source>
</evidence>
<gene>
    <name evidence="2" type="ORF">T265_04404</name>
</gene>
<accession>A0A074ZN84</accession>
<dbReference type="KEGG" id="ovi:T265_04404"/>
<evidence type="ECO:0000313" key="3">
    <source>
        <dbReference type="Proteomes" id="UP000054324"/>
    </source>
</evidence>
<feature type="compositionally biased region" description="Basic residues" evidence="1">
    <location>
        <begin position="19"/>
        <end position="31"/>
    </location>
</feature>
<protein>
    <submittedName>
        <fullName evidence="2">Uncharacterized protein</fullName>
    </submittedName>
</protein>
<keyword evidence="3" id="KW-1185">Reference proteome</keyword>
<sequence>MNASSDRKKPPAESQRHSRESRHPHKYRTRPTAKVEPHRISDHREASVRRAPDVPHRGVKYFNWYPASSSTEDNEDTFNLDVRSPTEGDIPQWQDSPSCVRTRVIPEISSVHRDLPLPPLAQPCTAQPKPCTTTLVNESSHPEEFLVNKSIASRHIAAPVPKPGTGARTGDSAVWAGVVALGTSPVVPVGGATTE</sequence>
<dbReference type="RefSeq" id="XP_009167407.1">
    <property type="nucleotide sequence ID" value="XM_009169143.1"/>
</dbReference>
<proteinExistence type="predicted"/>
<dbReference type="GeneID" id="20318586"/>
<reference evidence="2 3" key="1">
    <citation type="submission" date="2013-11" db="EMBL/GenBank/DDBJ databases">
        <title>Opisthorchis viverrini - life in the bile duct.</title>
        <authorList>
            <person name="Young N.D."/>
            <person name="Nagarajan N."/>
            <person name="Lin S.J."/>
            <person name="Korhonen P.K."/>
            <person name="Jex A.R."/>
            <person name="Hall R.S."/>
            <person name="Safavi-Hemami H."/>
            <person name="Kaewkong W."/>
            <person name="Bertrand D."/>
            <person name="Gao S."/>
            <person name="Seet Q."/>
            <person name="Wongkham S."/>
            <person name="Teh B.T."/>
            <person name="Wongkham C."/>
            <person name="Intapan P.M."/>
            <person name="Maleewong W."/>
            <person name="Yang X."/>
            <person name="Hu M."/>
            <person name="Wang Z."/>
            <person name="Hofmann A."/>
            <person name="Sternberg P.W."/>
            <person name="Tan P."/>
            <person name="Wang J."/>
            <person name="Gasser R.B."/>
        </authorList>
    </citation>
    <scope>NUCLEOTIDE SEQUENCE [LARGE SCALE GENOMIC DNA]</scope>
</reference>
<evidence type="ECO:0000313" key="2">
    <source>
        <dbReference type="EMBL" id="KER28863.1"/>
    </source>
</evidence>
<feature type="compositionally biased region" description="Basic and acidic residues" evidence="1">
    <location>
        <begin position="33"/>
        <end position="52"/>
    </location>
</feature>
<dbReference type="OrthoDB" id="10302026at2759"/>
<dbReference type="CTD" id="20318586"/>
<feature type="region of interest" description="Disordered" evidence="1">
    <location>
        <begin position="1"/>
        <end position="52"/>
    </location>
</feature>
<dbReference type="EMBL" id="KL596690">
    <property type="protein sequence ID" value="KER28863.1"/>
    <property type="molecule type" value="Genomic_DNA"/>
</dbReference>